<name>A0A068UMP9_COFCA</name>
<accession>A0A068UMP9</accession>
<evidence type="ECO:0000313" key="1">
    <source>
        <dbReference type="EMBL" id="CDP09577.1"/>
    </source>
</evidence>
<keyword evidence="2" id="KW-1185">Reference proteome</keyword>
<protein>
    <submittedName>
        <fullName evidence="1">Uncharacterized protein</fullName>
    </submittedName>
</protein>
<sequence>MAITDPEIVLQWKLPLNTLYYKRFFAYYAFMFWGSLMVRGEGVSSHMMPLDPMEGLDIFPNPRLLLAKLSVCCYDLAKTCFTSAIERDVYTGDKLEIFVLNVEGTRREYMELRKD</sequence>
<evidence type="ECO:0000313" key="2">
    <source>
        <dbReference type="Proteomes" id="UP000295252"/>
    </source>
</evidence>
<dbReference type="InParanoid" id="A0A068UMP9"/>
<dbReference type="STRING" id="49390.A0A068UMP9"/>
<dbReference type="Gramene" id="CDP09577">
    <property type="protein sequence ID" value="CDP09577"/>
    <property type="gene ID" value="GSCOC_T00029004001"/>
</dbReference>
<dbReference type="InterPro" id="IPR029055">
    <property type="entry name" value="Ntn_hydrolases_N"/>
</dbReference>
<dbReference type="EMBL" id="HG739123">
    <property type="protein sequence ID" value="CDP09577.1"/>
    <property type="molecule type" value="Genomic_DNA"/>
</dbReference>
<organism evidence="1 2">
    <name type="scientific">Coffea canephora</name>
    <name type="common">Robusta coffee</name>
    <dbReference type="NCBI Taxonomy" id="49390"/>
    <lineage>
        <taxon>Eukaryota</taxon>
        <taxon>Viridiplantae</taxon>
        <taxon>Streptophyta</taxon>
        <taxon>Embryophyta</taxon>
        <taxon>Tracheophyta</taxon>
        <taxon>Spermatophyta</taxon>
        <taxon>Magnoliopsida</taxon>
        <taxon>eudicotyledons</taxon>
        <taxon>Gunneridae</taxon>
        <taxon>Pentapetalae</taxon>
        <taxon>asterids</taxon>
        <taxon>lamiids</taxon>
        <taxon>Gentianales</taxon>
        <taxon>Rubiaceae</taxon>
        <taxon>Ixoroideae</taxon>
        <taxon>Gardenieae complex</taxon>
        <taxon>Bertiereae - Coffeeae clade</taxon>
        <taxon>Coffeeae</taxon>
        <taxon>Coffea</taxon>
    </lineage>
</organism>
<dbReference type="AlphaFoldDB" id="A0A068UMP9"/>
<reference evidence="2" key="1">
    <citation type="journal article" date="2014" name="Science">
        <title>The coffee genome provides insight into the convergent evolution of caffeine biosynthesis.</title>
        <authorList>
            <person name="Denoeud F."/>
            <person name="Carretero-Paulet L."/>
            <person name="Dereeper A."/>
            <person name="Droc G."/>
            <person name="Guyot R."/>
            <person name="Pietrella M."/>
            <person name="Zheng C."/>
            <person name="Alberti A."/>
            <person name="Anthony F."/>
            <person name="Aprea G."/>
            <person name="Aury J.M."/>
            <person name="Bento P."/>
            <person name="Bernard M."/>
            <person name="Bocs S."/>
            <person name="Campa C."/>
            <person name="Cenci A."/>
            <person name="Combes M.C."/>
            <person name="Crouzillat D."/>
            <person name="Da Silva C."/>
            <person name="Daddiego L."/>
            <person name="De Bellis F."/>
            <person name="Dussert S."/>
            <person name="Garsmeur O."/>
            <person name="Gayraud T."/>
            <person name="Guignon V."/>
            <person name="Jahn K."/>
            <person name="Jamilloux V."/>
            <person name="Joet T."/>
            <person name="Labadie K."/>
            <person name="Lan T."/>
            <person name="Leclercq J."/>
            <person name="Lepelley M."/>
            <person name="Leroy T."/>
            <person name="Li L.T."/>
            <person name="Librado P."/>
            <person name="Lopez L."/>
            <person name="Munoz A."/>
            <person name="Noel B."/>
            <person name="Pallavicini A."/>
            <person name="Perrotta G."/>
            <person name="Poncet V."/>
            <person name="Pot D."/>
            <person name="Priyono X."/>
            <person name="Rigoreau M."/>
            <person name="Rouard M."/>
            <person name="Rozas J."/>
            <person name="Tranchant-Dubreuil C."/>
            <person name="VanBuren R."/>
            <person name="Zhang Q."/>
            <person name="Andrade A.C."/>
            <person name="Argout X."/>
            <person name="Bertrand B."/>
            <person name="de Kochko A."/>
            <person name="Graziosi G."/>
            <person name="Henry R.J."/>
            <person name="Jayarama X."/>
            <person name="Ming R."/>
            <person name="Nagai C."/>
            <person name="Rounsley S."/>
            <person name="Sankoff D."/>
            <person name="Giuliano G."/>
            <person name="Albert V.A."/>
            <person name="Wincker P."/>
            <person name="Lashermes P."/>
        </authorList>
    </citation>
    <scope>NUCLEOTIDE SEQUENCE [LARGE SCALE GENOMIC DNA]</scope>
    <source>
        <strain evidence="2">cv. DH200-94</strain>
    </source>
</reference>
<dbReference type="SUPFAM" id="SSF56235">
    <property type="entry name" value="N-terminal nucleophile aminohydrolases (Ntn hydrolases)"/>
    <property type="match status" value="1"/>
</dbReference>
<dbReference type="PhylomeDB" id="A0A068UMP9"/>
<dbReference type="Proteomes" id="UP000295252">
    <property type="component" value="Chromosome VIII"/>
</dbReference>
<gene>
    <name evidence="1" type="ORF">GSCOC_T00029004001</name>
</gene>
<dbReference type="Gene3D" id="3.60.20.10">
    <property type="entry name" value="Glutamine Phosphoribosylpyrophosphate, subunit 1, domain 1"/>
    <property type="match status" value="1"/>
</dbReference>
<proteinExistence type="predicted"/>